<sequence>MIPTRQWGIRWQYYQPYSGAAAATDANSADITAIANAESSASPGRGALTAGEAAAQRSP</sequence>
<evidence type="ECO:0000313" key="2">
    <source>
        <dbReference type="Proteomes" id="UP000595446"/>
    </source>
</evidence>
<gene>
    <name evidence="1" type="ORF">MHEC_43320</name>
</gene>
<dbReference type="STRING" id="110505.ACT16_00725"/>
<reference evidence="1 2" key="1">
    <citation type="submission" date="2020-12" db="EMBL/GenBank/DDBJ databases">
        <title>Complete genome sequence of Mycobacterium heckeshornense JCM 15655T, closely related to a pathogenic non-tuberculous mycobacterial species Mycobacterium xenopi.</title>
        <authorList>
            <person name="Yoshida M."/>
            <person name="Fukano H."/>
            <person name="Asakura T."/>
            <person name="Suzuki M."/>
            <person name="Hoshino Y."/>
        </authorList>
    </citation>
    <scope>NUCLEOTIDE SEQUENCE [LARGE SCALE GENOMIC DNA]</scope>
    <source>
        <strain evidence="1 2">JCM 15655</strain>
    </source>
</reference>
<name>A0A2I3EYI7_9MYCO</name>
<dbReference type="RefSeq" id="WP_048889529.1">
    <property type="nucleotide sequence ID" value="NZ_AP024237.1"/>
</dbReference>
<protein>
    <submittedName>
        <fullName evidence="1">Uncharacterized protein</fullName>
    </submittedName>
</protein>
<dbReference type="Proteomes" id="UP000595446">
    <property type="component" value="Chromosome"/>
</dbReference>
<dbReference type="AlphaFoldDB" id="A0A2I3EYI7"/>
<proteinExistence type="predicted"/>
<dbReference type="EMBL" id="AP024237">
    <property type="protein sequence ID" value="BCO37899.1"/>
    <property type="molecule type" value="Genomic_DNA"/>
</dbReference>
<evidence type="ECO:0000313" key="1">
    <source>
        <dbReference type="EMBL" id="BCO37899.1"/>
    </source>
</evidence>
<keyword evidence="2" id="KW-1185">Reference proteome</keyword>
<accession>A0A2I3EYI7</accession>
<organism evidence="1 2">
    <name type="scientific">Mycobacterium heckeshornense</name>
    <dbReference type="NCBI Taxonomy" id="110505"/>
    <lineage>
        <taxon>Bacteria</taxon>
        <taxon>Bacillati</taxon>
        <taxon>Actinomycetota</taxon>
        <taxon>Actinomycetes</taxon>
        <taxon>Mycobacteriales</taxon>
        <taxon>Mycobacteriaceae</taxon>
        <taxon>Mycobacterium</taxon>
    </lineage>
</organism>